<dbReference type="GO" id="GO:0044718">
    <property type="term" value="P:siderophore transmembrane transport"/>
    <property type="evidence" value="ECO:0007669"/>
    <property type="project" value="TreeGrafter"/>
</dbReference>
<protein>
    <submittedName>
        <fullName evidence="17">Hemoglobin/transferrin/lactoferrin receptor protein</fullName>
    </submittedName>
</protein>
<organism evidence="17 18">
    <name type="scientific">Thorsellia anophelis DSM 18579</name>
    <dbReference type="NCBI Taxonomy" id="1123402"/>
    <lineage>
        <taxon>Bacteria</taxon>
        <taxon>Pseudomonadati</taxon>
        <taxon>Pseudomonadota</taxon>
        <taxon>Gammaproteobacteria</taxon>
        <taxon>Enterobacterales</taxon>
        <taxon>Thorselliaceae</taxon>
        <taxon>Thorsellia</taxon>
    </lineage>
</organism>
<feature type="chain" id="PRO_5017336491" evidence="14">
    <location>
        <begin position="42"/>
        <end position="713"/>
    </location>
</feature>
<evidence type="ECO:0000256" key="3">
    <source>
        <dbReference type="ARBA" id="ARBA00022448"/>
    </source>
</evidence>
<evidence type="ECO:0000256" key="14">
    <source>
        <dbReference type="SAM" id="SignalP"/>
    </source>
</evidence>
<dbReference type="GO" id="GO:0009279">
    <property type="term" value="C:cell outer membrane"/>
    <property type="evidence" value="ECO:0007669"/>
    <property type="project" value="UniProtKB-SubCell"/>
</dbReference>
<dbReference type="PROSITE" id="PS00430">
    <property type="entry name" value="TONB_DEPENDENT_REC_1"/>
    <property type="match status" value="1"/>
</dbReference>
<evidence type="ECO:0000256" key="1">
    <source>
        <dbReference type="ARBA" id="ARBA00004571"/>
    </source>
</evidence>
<dbReference type="InterPro" id="IPR039426">
    <property type="entry name" value="TonB-dep_rcpt-like"/>
</dbReference>
<keyword evidence="6 14" id="KW-0732">Signal</keyword>
<dbReference type="PROSITE" id="PS52016">
    <property type="entry name" value="TONB_DEPENDENT_REC_3"/>
    <property type="match status" value="1"/>
</dbReference>
<sequence length="713" mass="78957">MLSYMPTISCHSKKSLSKGKLNPIVSLISMSLVCASLPVFAQTAKAVPASNNSEPSNKQETITVVATGNARDTFNLPMQVAVIENTGPKIHAFTATDLLRQQAGLQITGTGRANGQNITLRGYDKRGILIQVDGIKQGTDTGHIDGTFIDSSLIKRVEIVKGPNALLYGSGALGGVIAYQTVDANDLLLDGQQFGMTHFIQGATGDNSIGTGVTAYGKTDNFDGLISGVFRQRGDLKQAILTSPNDEQIGNVLAKANWYLAQGQKLFAQLRFYDNDAQQPKNPQQNEASNGPTPTLSDLNNSLVQRKTKQTDINLGYTLKPINQNLIDLSLTGYHQKITIDQTAFINPVFESREQTKNGLKLENKSIWQSSFLASHHFTYGSEVYREEQTPNAPIQNVFPEAKIDFTSAWLQDEMTLIDLPASLIIGTRFDDYHAKNPKYDDVKANNWSSRAGISINPLDWFMVYASYSEAFRAPGLAELYNDSRHFAIGPFYTNNWVPNPNLKPERNETLEYGIGFQFEDLVLQDDVFQLKATYFDTKAKDYISTTVDMNFSAPPPGFPVGMPYGKGTTMASNIDRASIHGYEAELTYQTPYVNTILSYSRVRGKDDRTNQWIEALSPDALGTQIDIPIFDSGLTLSWLGRFVDRSTRVNGSTDHQSGYGINNFYLSYENTDWLPNAQMSVGLENAFDKEYFSPQGIPQPTQNAVFKASYRF</sequence>
<proteinExistence type="inferred from homology"/>
<evidence type="ECO:0000313" key="17">
    <source>
        <dbReference type="EMBL" id="SET43366.1"/>
    </source>
</evidence>
<dbReference type="InterPro" id="IPR011276">
    <property type="entry name" value="TonB_haem/Hb_rcpt"/>
</dbReference>
<feature type="short sequence motif" description="TonB box" evidence="11">
    <location>
        <begin position="61"/>
        <end position="67"/>
    </location>
</feature>
<dbReference type="AlphaFoldDB" id="A0A1I0EE92"/>
<evidence type="ECO:0000256" key="13">
    <source>
        <dbReference type="SAM" id="MobiDB-lite"/>
    </source>
</evidence>
<dbReference type="NCBIfam" id="TIGR01785">
    <property type="entry name" value="TonB-hemin"/>
    <property type="match status" value="1"/>
</dbReference>
<keyword evidence="8 10" id="KW-0472">Membrane</keyword>
<keyword evidence="3 10" id="KW-0813">Transport</keyword>
<dbReference type="Gene3D" id="2.170.130.10">
    <property type="entry name" value="TonB-dependent receptor, plug domain"/>
    <property type="match status" value="1"/>
</dbReference>
<dbReference type="PANTHER" id="PTHR30069:SF41">
    <property type="entry name" value="HEME_HEMOPEXIN UTILIZATION PROTEIN C"/>
    <property type="match status" value="1"/>
</dbReference>
<gene>
    <name evidence="17" type="ORF">SAMN02583745_02350</name>
</gene>
<dbReference type="InterPro" id="IPR000531">
    <property type="entry name" value="Beta-barrel_TonB"/>
</dbReference>
<dbReference type="RefSeq" id="WP_245711062.1">
    <property type="nucleotide sequence ID" value="NZ_FOHV01000025.1"/>
</dbReference>
<dbReference type="GO" id="GO:0015232">
    <property type="term" value="F:heme transmembrane transporter activity"/>
    <property type="evidence" value="ECO:0007669"/>
    <property type="project" value="InterPro"/>
</dbReference>
<feature type="domain" description="TonB-dependent receptor-like beta-barrel" evidence="15">
    <location>
        <begin position="265"/>
        <end position="686"/>
    </location>
</feature>
<keyword evidence="7 11" id="KW-0798">TonB box</keyword>
<keyword evidence="9 10" id="KW-0998">Cell outer membrane</keyword>
<evidence type="ECO:0000256" key="10">
    <source>
        <dbReference type="PROSITE-ProRule" id="PRU01360"/>
    </source>
</evidence>
<dbReference type="CDD" id="cd01347">
    <property type="entry name" value="ligand_gated_channel"/>
    <property type="match status" value="1"/>
</dbReference>
<dbReference type="Proteomes" id="UP000242642">
    <property type="component" value="Unassembled WGS sequence"/>
</dbReference>
<keyword evidence="4 10" id="KW-1134">Transmembrane beta strand</keyword>
<comment type="subcellular location">
    <subcellularLocation>
        <location evidence="1 10">Cell outer membrane</location>
        <topology evidence="1 10">Multi-pass membrane protein</topology>
    </subcellularLocation>
</comment>
<feature type="domain" description="TonB-dependent receptor plug" evidence="16">
    <location>
        <begin position="92"/>
        <end position="176"/>
    </location>
</feature>
<dbReference type="Pfam" id="PF07715">
    <property type="entry name" value="Plug"/>
    <property type="match status" value="1"/>
</dbReference>
<evidence type="ECO:0000256" key="4">
    <source>
        <dbReference type="ARBA" id="ARBA00022452"/>
    </source>
</evidence>
<evidence type="ECO:0000256" key="6">
    <source>
        <dbReference type="ARBA" id="ARBA00022729"/>
    </source>
</evidence>
<keyword evidence="17" id="KW-0675">Receptor</keyword>
<dbReference type="GO" id="GO:0015344">
    <property type="term" value="F:siderophore uptake transmembrane transporter activity"/>
    <property type="evidence" value="ECO:0007669"/>
    <property type="project" value="TreeGrafter"/>
</dbReference>
<dbReference type="InterPro" id="IPR010916">
    <property type="entry name" value="TonB_box_CS"/>
</dbReference>
<evidence type="ECO:0000256" key="7">
    <source>
        <dbReference type="ARBA" id="ARBA00023077"/>
    </source>
</evidence>
<dbReference type="InterPro" id="IPR037066">
    <property type="entry name" value="Plug_dom_sf"/>
</dbReference>
<comment type="similarity">
    <text evidence="2 10 12">Belongs to the TonB-dependent receptor family.</text>
</comment>
<dbReference type="NCBIfam" id="TIGR01786">
    <property type="entry name" value="TonB-hemlactrns"/>
    <property type="match status" value="1"/>
</dbReference>
<feature type="signal peptide" evidence="14">
    <location>
        <begin position="1"/>
        <end position="41"/>
    </location>
</feature>
<evidence type="ECO:0000256" key="5">
    <source>
        <dbReference type="ARBA" id="ARBA00022692"/>
    </source>
</evidence>
<dbReference type="STRING" id="1123402.SAMN02583745_02350"/>
<dbReference type="Pfam" id="PF00593">
    <property type="entry name" value="TonB_dep_Rec_b-barrel"/>
    <property type="match status" value="1"/>
</dbReference>
<dbReference type="InterPro" id="IPR012910">
    <property type="entry name" value="Plug_dom"/>
</dbReference>
<evidence type="ECO:0000259" key="15">
    <source>
        <dbReference type="Pfam" id="PF00593"/>
    </source>
</evidence>
<evidence type="ECO:0000259" key="16">
    <source>
        <dbReference type="Pfam" id="PF07715"/>
    </source>
</evidence>
<evidence type="ECO:0000256" key="12">
    <source>
        <dbReference type="RuleBase" id="RU003357"/>
    </source>
</evidence>
<dbReference type="SUPFAM" id="SSF56935">
    <property type="entry name" value="Porins"/>
    <property type="match status" value="1"/>
</dbReference>
<evidence type="ECO:0000256" key="8">
    <source>
        <dbReference type="ARBA" id="ARBA00023136"/>
    </source>
</evidence>
<dbReference type="InterPro" id="IPR036942">
    <property type="entry name" value="Beta-barrel_TonB_sf"/>
</dbReference>
<evidence type="ECO:0000313" key="18">
    <source>
        <dbReference type="Proteomes" id="UP000242642"/>
    </source>
</evidence>
<feature type="region of interest" description="Disordered" evidence="13">
    <location>
        <begin position="277"/>
        <end position="299"/>
    </location>
</feature>
<dbReference type="Gene3D" id="2.40.170.20">
    <property type="entry name" value="TonB-dependent receptor, beta-barrel domain"/>
    <property type="match status" value="1"/>
</dbReference>
<evidence type="ECO:0000256" key="9">
    <source>
        <dbReference type="ARBA" id="ARBA00023237"/>
    </source>
</evidence>
<dbReference type="PANTHER" id="PTHR30069">
    <property type="entry name" value="TONB-DEPENDENT OUTER MEMBRANE RECEPTOR"/>
    <property type="match status" value="1"/>
</dbReference>
<evidence type="ECO:0000256" key="11">
    <source>
        <dbReference type="PROSITE-ProRule" id="PRU10143"/>
    </source>
</evidence>
<dbReference type="InterPro" id="IPR010949">
    <property type="entry name" value="TonB_Hb/transfer/lactofer_rcpt"/>
</dbReference>
<keyword evidence="18" id="KW-1185">Reference proteome</keyword>
<evidence type="ECO:0000256" key="2">
    <source>
        <dbReference type="ARBA" id="ARBA00009810"/>
    </source>
</evidence>
<name>A0A1I0EE92_9GAMM</name>
<reference evidence="18" key="1">
    <citation type="submission" date="2016-10" db="EMBL/GenBank/DDBJ databases">
        <authorList>
            <person name="Varghese N."/>
            <person name="Submissions S."/>
        </authorList>
    </citation>
    <scope>NUCLEOTIDE SEQUENCE [LARGE SCALE GENOMIC DNA]</scope>
    <source>
        <strain evidence="18">DSM 18579</strain>
    </source>
</reference>
<keyword evidence="5 10" id="KW-0812">Transmembrane</keyword>
<accession>A0A1I0EE92</accession>
<dbReference type="EMBL" id="FOHV01000025">
    <property type="protein sequence ID" value="SET43366.1"/>
    <property type="molecule type" value="Genomic_DNA"/>
</dbReference>